<proteinExistence type="inferred from homology"/>
<dbReference type="Gene3D" id="3.40.50.620">
    <property type="entry name" value="HUPs"/>
    <property type="match status" value="1"/>
</dbReference>
<dbReference type="InterPro" id="IPR051786">
    <property type="entry name" value="ASN_synthetase/amidase"/>
</dbReference>
<dbReference type="InterPro" id="IPR014729">
    <property type="entry name" value="Rossmann-like_a/b/a_fold"/>
</dbReference>
<dbReference type="InterPro" id="IPR029055">
    <property type="entry name" value="Ntn_hydrolases_N"/>
</dbReference>
<dbReference type="InterPro" id="IPR033738">
    <property type="entry name" value="AsnB_N"/>
</dbReference>
<evidence type="ECO:0000256" key="5">
    <source>
        <dbReference type="PIRNR" id="PIRNR001589"/>
    </source>
</evidence>
<dbReference type="PIRSF" id="PIRSF001589">
    <property type="entry name" value="Asn_synthetase_glu-h"/>
    <property type="match status" value="1"/>
</dbReference>
<keyword evidence="3 5" id="KW-0067">ATP-binding</keyword>
<keyword evidence="2 5" id="KW-0547">Nucleotide-binding</keyword>
<evidence type="ECO:0000256" key="2">
    <source>
        <dbReference type="ARBA" id="ARBA00022741"/>
    </source>
</evidence>
<dbReference type="Proteomes" id="UP001610444">
    <property type="component" value="Unassembled WGS sequence"/>
</dbReference>
<dbReference type="CDD" id="cd00712">
    <property type="entry name" value="AsnB"/>
    <property type="match status" value="1"/>
</dbReference>
<evidence type="ECO:0000313" key="8">
    <source>
        <dbReference type="Proteomes" id="UP001610444"/>
    </source>
</evidence>
<dbReference type="EMBL" id="JBFXLR010000102">
    <property type="protein sequence ID" value="KAL2837146.1"/>
    <property type="molecule type" value="Genomic_DNA"/>
</dbReference>
<dbReference type="Pfam" id="PF00733">
    <property type="entry name" value="Asn_synthase"/>
    <property type="match status" value="1"/>
</dbReference>
<evidence type="ECO:0000256" key="3">
    <source>
        <dbReference type="ARBA" id="ARBA00022840"/>
    </source>
</evidence>
<gene>
    <name evidence="7" type="ORF">BJX68DRAFT_25401</name>
</gene>
<evidence type="ECO:0000313" key="7">
    <source>
        <dbReference type="EMBL" id="KAL2837146.1"/>
    </source>
</evidence>
<dbReference type="PROSITE" id="PS51278">
    <property type="entry name" value="GATASE_TYPE_2"/>
    <property type="match status" value="1"/>
</dbReference>
<evidence type="ECO:0000259" key="6">
    <source>
        <dbReference type="PROSITE" id="PS51278"/>
    </source>
</evidence>
<dbReference type="Gene3D" id="3.60.20.10">
    <property type="entry name" value="Glutamine Phosphoribosylpyrophosphate, subunit 1, domain 1"/>
    <property type="match status" value="1"/>
</dbReference>
<dbReference type="CDD" id="cd01991">
    <property type="entry name" value="Asn_synthase_B_C"/>
    <property type="match status" value="1"/>
</dbReference>
<dbReference type="PANTHER" id="PTHR43284:SF1">
    <property type="entry name" value="ASPARAGINE SYNTHETASE"/>
    <property type="match status" value="1"/>
</dbReference>
<name>A0ABR4JBB3_9EURO</name>
<evidence type="ECO:0000256" key="1">
    <source>
        <dbReference type="ARBA" id="ARBA00005752"/>
    </source>
</evidence>
<comment type="similarity">
    <text evidence="1">Belongs to the asparagine synthetase family.</text>
</comment>
<dbReference type="NCBIfam" id="TIGR01536">
    <property type="entry name" value="asn_synth_AEB"/>
    <property type="match status" value="1"/>
</dbReference>
<dbReference type="Pfam" id="PF13537">
    <property type="entry name" value="GATase_7"/>
    <property type="match status" value="1"/>
</dbReference>
<reference evidence="7 8" key="1">
    <citation type="submission" date="2024-07" db="EMBL/GenBank/DDBJ databases">
        <title>Section-level genome sequencing and comparative genomics of Aspergillus sections Usti and Cavernicolus.</title>
        <authorList>
            <consortium name="Lawrence Berkeley National Laboratory"/>
            <person name="Nybo J.L."/>
            <person name="Vesth T.C."/>
            <person name="Theobald S."/>
            <person name="Frisvad J.C."/>
            <person name="Larsen T.O."/>
            <person name="Kjaerboelling I."/>
            <person name="Rothschild-Mancinelli K."/>
            <person name="Lyhne E.K."/>
            <person name="Kogle M.E."/>
            <person name="Barry K."/>
            <person name="Clum A."/>
            <person name="Na H."/>
            <person name="Ledsgaard L."/>
            <person name="Lin J."/>
            <person name="Lipzen A."/>
            <person name="Kuo A."/>
            <person name="Riley R."/>
            <person name="Mondo S."/>
            <person name="LaButti K."/>
            <person name="Haridas S."/>
            <person name="Pangalinan J."/>
            <person name="Salamov A.A."/>
            <person name="Simmons B.A."/>
            <person name="Magnuson J.K."/>
            <person name="Chen J."/>
            <person name="Drula E."/>
            <person name="Henrissat B."/>
            <person name="Wiebenga A."/>
            <person name="Lubbers R.J."/>
            <person name="Gomes A.C."/>
            <person name="Macurrencykelacurrency M.R."/>
            <person name="Stajich J."/>
            <person name="Grigoriev I.V."/>
            <person name="Mortensen U.H."/>
            <person name="De vries R.P."/>
            <person name="Baker S.E."/>
            <person name="Andersen M.R."/>
        </authorList>
    </citation>
    <scope>NUCLEOTIDE SEQUENCE [LARGE SCALE GENOMIC DNA]</scope>
    <source>
        <strain evidence="7 8">CBS 756.74</strain>
    </source>
</reference>
<keyword evidence="8" id="KW-1185">Reference proteome</keyword>
<keyword evidence="4" id="KW-0315">Glutamine amidotransferase</keyword>
<dbReference type="RefSeq" id="XP_070892411.1">
    <property type="nucleotide sequence ID" value="XM_071042827.1"/>
</dbReference>
<dbReference type="InterPro" id="IPR017932">
    <property type="entry name" value="GATase_2_dom"/>
</dbReference>
<dbReference type="InterPro" id="IPR006426">
    <property type="entry name" value="Asn_synth_AEB"/>
</dbReference>
<accession>A0ABR4JBB3</accession>
<dbReference type="PANTHER" id="PTHR43284">
    <property type="entry name" value="ASPARAGINE SYNTHETASE (GLUTAMINE-HYDROLYZING)"/>
    <property type="match status" value="1"/>
</dbReference>
<organism evidence="7 8">
    <name type="scientific">Aspergillus pseudodeflectus</name>
    <dbReference type="NCBI Taxonomy" id="176178"/>
    <lineage>
        <taxon>Eukaryota</taxon>
        <taxon>Fungi</taxon>
        <taxon>Dikarya</taxon>
        <taxon>Ascomycota</taxon>
        <taxon>Pezizomycotina</taxon>
        <taxon>Eurotiomycetes</taxon>
        <taxon>Eurotiomycetidae</taxon>
        <taxon>Eurotiales</taxon>
        <taxon>Aspergillaceae</taxon>
        <taxon>Aspergillus</taxon>
        <taxon>Aspergillus subgen. Nidulantes</taxon>
    </lineage>
</organism>
<dbReference type="GeneID" id="98157991"/>
<dbReference type="SUPFAM" id="SSF52402">
    <property type="entry name" value="Adenine nucleotide alpha hydrolases-like"/>
    <property type="match status" value="1"/>
</dbReference>
<sequence length="671" mass="75958">MCGITSFLFVGQSPCPHGREQLEKEIDESLHIVKHRGPDASGKWISSDNRVGLGHVRLSIVDLSPVGNQPFVDTENEIYTVVNGELYDHERYRAELSTEYNFRGNSDCEIVLALYKHYGLEFLSHLRGEFALVLWDAKREVFIATRDRYGIKSLYYTVSRGRLLVATEMKQFLAYGWEAEWDVRSVVERGLIFDERTIFEGVKKILPGQYLVSRNYGEIQTKKYWDMQYPDKFTKEIRTEEEMIEGVRQRLLDAVRVRLRADVPVGIYLSGGIDSSAIAGMIVHLVKEEGAKLGDSSSQDLSRIQCFTVQFDKDSGMDESDVAQRAAQFLGVKFNPVHVTEEILAERFEKAVWYSETFMSDINGAGKLAMAEVAHNGGFKVVITGEGSDEHFAGYSFFQNDALLEEDPSWTPADYNETKFEEAKDKAGTNHVAGVKWSLPPTLPSTTRTLNNTSVAGHLGGMIPLSIASWALEKYGATDWQTLFADSLDGEVRHAIAKRWHPLHSAEYIWTKTAFQISLLRYLGDNIDMAHQIESRPAFLDHNLTEYVNGLPPSLKMKYKYDSGTFTEKYILREAVKPFVTEEIYKRKKQMYAAPMRYGVDGPMHRKLKELVTKENVEALGFMDWEKTQGVVDKAIVDGDPFAFRAAVSAAQWVVLSKRFGVKKATAENAK</sequence>
<dbReference type="InterPro" id="IPR001962">
    <property type="entry name" value="Asn_synthase"/>
</dbReference>
<comment type="caution">
    <text evidence="7">The sequence shown here is derived from an EMBL/GenBank/DDBJ whole genome shotgun (WGS) entry which is preliminary data.</text>
</comment>
<feature type="domain" description="Glutamine amidotransferase type-2" evidence="6">
    <location>
        <begin position="2"/>
        <end position="216"/>
    </location>
</feature>
<dbReference type="SUPFAM" id="SSF56235">
    <property type="entry name" value="N-terminal nucleophile aminohydrolases (Ntn hydrolases)"/>
    <property type="match status" value="1"/>
</dbReference>
<protein>
    <submittedName>
        <fullName evidence="7">Nucleophile aminohydrolase</fullName>
    </submittedName>
</protein>
<evidence type="ECO:0000256" key="4">
    <source>
        <dbReference type="ARBA" id="ARBA00022962"/>
    </source>
</evidence>